<feature type="compositionally biased region" description="Polar residues" evidence="3">
    <location>
        <begin position="19"/>
        <end position="29"/>
    </location>
</feature>
<reference evidence="6" key="1">
    <citation type="journal article" date="2017" name="Genome Biol.">
        <title>Comparative genomics reveals high biological diversity and specific adaptations in the industrially and medically important fungal genus Aspergillus.</title>
        <authorList>
            <person name="de Vries R.P."/>
            <person name="Riley R."/>
            <person name="Wiebenga A."/>
            <person name="Aguilar-Osorio G."/>
            <person name="Amillis S."/>
            <person name="Uchima C.A."/>
            <person name="Anderluh G."/>
            <person name="Asadollahi M."/>
            <person name="Askin M."/>
            <person name="Barry K."/>
            <person name="Battaglia E."/>
            <person name="Bayram O."/>
            <person name="Benocci T."/>
            <person name="Braus-Stromeyer S.A."/>
            <person name="Caldana C."/>
            <person name="Canovas D."/>
            <person name="Cerqueira G.C."/>
            <person name="Chen F."/>
            <person name="Chen W."/>
            <person name="Choi C."/>
            <person name="Clum A."/>
            <person name="Dos Santos R.A."/>
            <person name="Damasio A.R."/>
            <person name="Diallinas G."/>
            <person name="Emri T."/>
            <person name="Fekete E."/>
            <person name="Flipphi M."/>
            <person name="Freyberg S."/>
            <person name="Gallo A."/>
            <person name="Gournas C."/>
            <person name="Habgood R."/>
            <person name="Hainaut M."/>
            <person name="Harispe M.L."/>
            <person name="Henrissat B."/>
            <person name="Hilden K.S."/>
            <person name="Hope R."/>
            <person name="Hossain A."/>
            <person name="Karabika E."/>
            <person name="Karaffa L."/>
            <person name="Karanyi Z."/>
            <person name="Krasevec N."/>
            <person name="Kuo A."/>
            <person name="Kusch H."/>
            <person name="LaButti K."/>
            <person name="Lagendijk E.L."/>
            <person name="Lapidus A."/>
            <person name="Levasseur A."/>
            <person name="Lindquist E."/>
            <person name="Lipzen A."/>
            <person name="Logrieco A.F."/>
            <person name="MacCabe A."/>
            <person name="Maekelae M.R."/>
            <person name="Malavazi I."/>
            <person name="Melin P."/>
            <person name="Meyer V."/>
            <person name="Mielnichuk N."/>
            <person name="Miskei M."/>
            <person name="Molnar A.P."/>
            <person name="Mule G."/>
            <person name="Ngan C.Y."/>
            <person name="Orejas M."/>
            <person name="Orosz E."/>
            <person name="Ouedraogo J.P."/>
            <person name="Overkamp K.M."/>
            <person name="Park H.-S."/>
            <person name="Perrone G."/>
            <person name="Piumi F."/>
            <person name="Punt P.J."/>
            <person name="Ram A.F."/>
            <person name="Ramon A."/>
            <person name="Rauscher S."/>
            <person name="Record E."/>
            <person name="Riano-Pachon D.M."/>
            <person name="Robert V."/>
            <person name="Roehrig J."/>
            <person name="Ruller R."/>
            <person name="Salamov A."/>
            <person name="Salih N.S."/>
            <person name="Samson R.A."/>
            <person name="Sandor E."/>
            <person name="Sanguinetti M."/>
            <person name="Schuetze T."/>
            <person name="Sepcic K."/>
            <person name="Shelest E."/>
            <person name="Sherlock G."/>
            <person name="Sophianopoulou V."/>
            <person name="Squina F.M."/>
            <person name="Sun H."/>
            <person name="Susca A."/>
            <person name="Todd R.B."/>
            <person name="Tsang A."/>
            <person name="Unkles S.E."/>
            <person name="van de Wiele N."/>
            <person name="van Rossen-Uffink D."/>
            <person name="Oliveira J.V."/>
            <person name="Vesth T.C."/>
            <person name="Visser J."/>
            <person name="Yu J.-H."/>
            <person name="Zhou M."/>
            <person name="Andersen M.R."/>
            <person name="Archer D.B."/>
            <person name="Baker S.E."/>
            <person name="Benoit I."/>
            <person name="Brakhage A.A."/>
            <person name="Braus G.H."/>
            <person name="Fischer R."/>
            <person name="Frisvad J.C."/>
            <person name="Goldman G.H."/>
            <person name="Houbraken J."/>
            <person name="Oakley B."/>
            <person name="Pocsi I."/>
            <person name="Scazzocchio C."/>
            <person name="Seiboth B."/>
            <person name="vanKuyk P.A."/>
            <person name="Wortman J."/>
            <person name="Dyer P.S."/>
            <person name="Grigoriev I.V."/>
        </authorList>
    </citation>
    <scope>NUCLEOTIDE SEQUENCE [LARGE SCALE GENOMIC DNA]</scope>
    <source>
        <strain evidence="6">CBS 506.65</strain>
    </source>
</reference>
<dbReference type="AlphaFoldDB" id="A0A1L9SW92"/>
<gene>
    <name evidence="5" type="ORF">ASPZODRAFT_127482</name>
</gene>
<dbReference type="Pfam" id="PF00076">
    <property type="entry name" value="RRM_1"/>
    <property type="match status" value="1"/>
</dbReference>
<feature type="region of interest" description="Disordered" evidence="3">
    <location>
        <begin position="18"/>
        <end position="47"/>
    </location>
</feature>
<dbReference type="VEuPathDB" id="FungiDB:ASPZODRAFT_127482"/>
<feature type="compositionally biased region" description="Polar residues" evidence="3">
    <location>
        <begin position="632"/>
        <end position="665"/>
    </location>
</feature>
<feature type="region of interest" description="Disordered" evidence="3">
    <location>
        <begin position="611"/>
        <end position="706"/>
    </location>
</feature>
<accession>A0A1L9SW92</accession>
<dbReference type="STRING" id="1073090.A0A1L9SW92"/>
<dbReference type="SMART" id="SM00360">
    <property type="entry name" value="RRM"/>
    <property type="match status" value="1"/>
</dbReference>
<evidence type="ECO:0000256" key="2">
    <source>
        <dbReference type="PROSITE-ProRule" id="PRU00176"/>
    </source>
</evidence>
<evidence type="ECO:0000259" key="4">
    <source>
        <dbReference type="PROSITE" id="PS50102"/>
    </source>
</evidence>
<dbReference type="SUPFAM" id="SSF54928">
    <property type="entry name" value="RNA-binding domain, RBD"/>
    <property type="match status" value="1"/>
</dbReference>
<feature type="compositionally biased region" description="Polar residues" evidence="3">
    <location>
        <begin position="391"/>
        <end position="424"/>
    </location>
</feature>
<dbReference type="InterPro" id="IPR052462">
    <property type="entry name" value="SLIRP/GR-RBP-like"/>
</dbReference>
<feature type="domain" description="RRM" evidence="4">
    <location>
        <begin position="530"/>
        <end position="608"/>
    </location>
</feature>
<sequence length="919" mass="100518">MLRPFHIRDLAVSPYVASESDTTVSTGDHSQGEDGEISQPQPHATVQISSSEYDRIAVDNPRARLMYVDNDDGELITVGSSFELDQRLDDPVDVSVQPELSQQYSDSAAPMHIFDIRRSNSVVEIWKKYETKSRSEQKGKKPLYSDGVGLSFDDGIQGADSALSQETDRVADEESAPFLAAFEAELAKMMDASPDAAKESGAHIEPSSSSSSQPADAASQQPRNPGDVFAQAVHNIVDGAEMIGSEIRSRLPELERQLHNAQRTLPEQVGSSVQLALTSLESNIRHLSVALQNVPGWAAQARAQGAQTTIPAAERVVDGLQMIAGELGEVGRTLYTSFEREFGNGSSNPQSSPSEPQNRPGPEHSTPAPAETAARQTTDSSASASREDEPQNFSHSSEPEATTQNDEQGSDVRSLNQTPHSSETLPARAQESRRNPPHPRVVPHPFSSPFPHHHLHGYPNPPVPFMSRPFHPRPTPPLHPAYYQQRPPQGPMPARPERRDPPRPWQPGPPRPERTHRPMPFHPNEQPDNTVLFIGNVGFDVTEKMIQDVFLAQGFPVFVRLPLDSETGRHAGFGYVQFTSVSAARAGQEALQGTHIDGHAVNLEISDHSPIIALHPPHNHHVHERNVRSSRRQTVNPSSPGATRGYSSPNNRANTTQGRSFSLLDQETDDPNVATRYPSLQPEASSRSSSSSENLLNLSPEQEMSRFPPVSQLEAHFLANQRETSANNRPAESLPTSETHLQTPTTQLMGEIPNAVIEPAHRDPRSRPLRRSNTVMFTGPRTWMPDASGSNTMERRHGSNMPLRRRATERHSLRHHPHGTRALEVSNNDTSGQNRHSAAFAVGPLDPPGGPHPTRPEPTRPVDDCVSALIDLGYVSTMDGGEQRAAVYAAAAEGNLFDAIGIIEEERKVYEQGAGGIGQ</sequence>
<feature type="compositionally biased region" description="Pro residues" evidence="3">
    <location>
        <begin position="438"/>
        <end position="448"/>
    </location>
</feature>
<feature type="compositionally biased region" description="Low complexity" evidence="3">
    <location>
        <begin position="679"/>
        <end position="702"/>
    </location>
</feature>
<name>A0A1L9SW92_9EURO</name>
<evidence type="ECO:0000256" key="1">
    <source>
        <dbReference type="ARBA" id="ARBA00022884"/>
    </source>
</evidence>
<protein>
    <recommendedName>
        <fullName evidence="4">RRM domain-containing protein</fullName>
    </recommendedName>
</protein>
<evidence type="ECO:0000256" key="3">
    <source>
        <dbReference type="SAM" id="MobiDB-lite"/>
    </source>
</evidence>
<dbReference type="PROSITE" id="PS50102">
    <property type="entry name" value="RRM"/>
    <property type="match status" value="1"/>
</dbReference>
<dbReference type="Proteomes" id="UP000184188">
    <property type="component" value="Unassembled WGS sequence"/>
</dbReference>
<dbReference type="InterPro" id="IPR035979">
    <property type="entry name" value="RBD_domain_sf"/>
</dbReference>
<feature type="region of interest" description="Disordered" evidence="3">
    <location>
        <begin position="777"/>
        <end position="803"/>
    </location>
</feature>
<evidence type="ECO:0000313" key="6">
    <source>
        <dbReference type="Proteomes" id="UP000184188"/>
    </source>
</evidence>
<dbReference type="InterPro" id="IPR012677">
    <property type="entry name" value="Nucleotide-bd_a/b_plait_sf"/>
</dbReference>
<feature type="compositionally biased region" description="Polar residues" evidence="3">
    <location>
        <begin position="374"/>
        <end position="384"/>
    </location>
</feature>
<dbReference type="InterPro" id="IPR000504">
    <property type="entry name" value="RRM_dom"/>
</dbReference>
<evidence type="ECO:0000313" key="5">
    <source>
        <dbReference type="EMBL" id="OJJ51414.1"/>
    </source>
</evidence>
<dbReference type="OrthoDB" id="193499at2759"/>
<feature type="compositionally biased region" description="Low complexity" evidence="3">
    <location>
        <begin position="343"/>
        <end position="358"/>
    </location>
</feature>
<feature type="compositionally biased region" description="Low complexity" evidence="3">
    <location>
        <begin position="206"/>
        <end position="222"/>
    </location>
</feature>
<dbReference type="GeneID" id="34608227"/>
<dbReference type="Gene3D" id="3.30.70.330">
    <property type="match status" value="1"/>
</dbReference>
<proteinExistence type="predicted"/>
<dbReference type="RefSeq" id="XP_022585924.1">
    <property type="nucleotide sequence ID" value="XM_022721762.1"/>
</dbReference>
<feature type="region of interest" description="Disordered" evidence="3">
    <location>
        <begin position="192"/>
        <end position="225"/>
    </location>
</feature>
<feature type="compositionally biased region" description="Basic residues" evidence="3">
    <location>
        <begin position="617"/>
        <end position="631"/>
    </location>
</feature>
<feature type="compositionally biased region" description="Polar residues" evidence="3">
    <location>
        <begin position="38"/>
        <end position="47"/>
    </location>
</feature>
<dbReference type="PANTHER" id="PTHR48027">
    <property type="entry name" value="HETEROGENEOUS NUCLEAR RIBONUCLEOPROTEIN 87F-RELATED"/>
    <property type="match status" value="1"/>
</dbReference>
<dbReference type="EMBL" id="KV878336">
    <property type="protein sequence ID" value="OJJ51414.1"/>
    <property type="molecule type" value="Genomic_DNA"/>
</dbReference>
<organism evidence="5 6">
    <name type="scientific">Penicilliopsis zonata CBS 506.65</name>
    <dbReference type="NCBI Taxonomy" id="1073090"/>
    <lineage>
        <taxon>Eukaryota</taxon>
        <taxon>Fungi</taxon>
        <taxon>Dikarya</taxon>
        <taxon>Ascomycota</taxon>
        <taxon>Pezizomycotina</taxon>
        <taxon>Eurotiomycetes</taxon>
        <taxon>Eurotiomycetidae</taxon>
        <taxon>Eurotiales</taxon>
        <taxon>Aspergillaceae</taxon>
        <taxon>Penicilliopsis</taxon>
    </lineage>
</organism>
<dbReference type="GO" id="GO:0003723">
    <property type="term" value="F:RNA binding"/>
    <property type="evidence" value="ECO:0007669"/>
    <property type="project" value="UniProtKB-UniRule"/>
</dbReference>
<keyword evidence="1 2" id="KW-0694">RNA-binding</keyword>
<keyword evidence="6" id="KW-1185">Reference proteome</keyword>
<feature type="region of interest" description="Disordered" evidence="3">
    <location>
        <begin position="340"/>
        <end position="527"/>
    </location>
</feature>